<name>A0A915L0A9_ROMCU</name>
<reference evidence="2" key="1">
    <citation type="submission" date="2022-11" db="UniProtKB">
        <authorList>
            <consortium name="WormBaseParasite"/>
        </authorList>
    </citation>
    <scope>IDENTIFICATION</scope>
</reference>
<dbReference type="AlphaFoldDB" id="A0A915L0A9"/>
<dbReference type="Proteomes" id="UP000887565">
    <property type="component" value="Unplaced"/>
</dbReference>
<dbReference type="WBParaSite" id="nRc.2.0.1.t44502-RA">
    <property type="protein sequence ID" value="nRc.2.0.1.t44502-RA"/>
    <property type="gene ID" value="nRc.2.0.1.g44502"/>
</dbReference>
<evidence type="ECO:0000313" key="2">
    <source>
        <dbReference type="WBParaSite" id="nRc.2.0.1.t44502-RA"/>
    </source>
</evidence>
<proteinExistence type="predicted"/>
<organism evidence="1 2">
    <name type="scientific">Romanomermis culicivorax</name>
    <name type="common">Nematode worm</name>
    <dbReference type="NCBI Taxonomy" id="13658"/>
    <lineage>
        <taxon>Eukaryota</taxon>
        <taxon>Metazoa</taxon>
        <taxon>Ecdysozoa</taxon>
        <taxon>Nematoda</taxon>
        <taxon>Enoplea</taxon>
        <taxon>Dorylaimia</taxon>
        <taxon>Mermithida</taxon>
        <taxon>Mermithoidea</taxon>
        <taxon>Mermithidae</taxon>
        <taxon>Romanomermis</taxon>
    </lineage>
</organism>
<accession>A0A915L0A9</accession>
<keyword evidence="1" id="KW-1185">Reference proteome</keyword>
<sequence length="60" mass="7062">MNIFLRAEVHLEKINNRPQMQTSVRKPLLKSYLRHGLSSLIYFVRTESSTQVFTTVEKPK</sequence>
<evidence type="ECO:0000313" key="1">
    <source>
        <dbReference type="Proteomes" id="UP000887565"/>
    </source>
</evidence>
<protein>
    <submittedName>
        <fullName evidence="2">Uncharacterized protein</fullName>
    </submittedName>
</protein>